<evidence type="ECO:0000313" key="1">
    <source>
        <dbReference type="EMBL" id="KAI6093543.1"/>
    </source>
</evidence>
<protein>
    <submittedName>
        <fullName evidence="1">Uncharacterized protein</fullName>
    </submittedName>
</protein>
<proteinExistence type="predicted"/>
<evidence type="ECO:0000313" key="2">
    <source>
        <dbReference type="Proteomes" id="UP001497680"/>
    </source>
</evidence>
<sequence length="302" mass="33332">MTSSDKENLKRIRDNQRRSRARRRQYIRELEVQIESYKARGIEVTTEIQRAARRVVEQNKKMRALLNNLDFDNERISYFLRPENITLGPVDDVADIDLQGNQPEATKALGLMLIPHGPTNLDSETYLTAPPTSKVALGSSTSNGIASLSPEIPAAEISEQFQMLSNPSFPAPNTVDFSIQGVSQPVASDISTGELSQYPPILAELSSEQQFTKDLISIFQDDMSYGYEVNDDEATSYSGQSFTPKRTNSVTTGSVALCNSQSQSYEQLEYTSIAPCVDGDIGDDATPFEVSLNSGSRVLVWA</sequence>
<organism evidence="1 2">
    <name type="scientific">Hypoxylon rubiginosum</name>
    <dbReference type="NCBI Taxonomy" id="110542"/>
    <lineage>
        <taxon>Eukaryota</taxon>
        <taxon>Fungi</taxon>
        <taxon>Dikarya</taxon>
        <taxon>Ascomycota</taxon>
        <taxon>Pezizomycotina</taxon>
        <taxon>Sordariomycetes</taxon>
        <taxon>Xylariomycetidae</taxon>
        <taxon>Xylariales</taxon>
        <taxon>Hypoxylaceae</taxon>
        <taxon>Hypoxylon</taxon>
    </lineage>
</organism>
<accession>A0ACC0DLR6</accession>
<gene>
    <name evidence="1" type="ORF">F4821DRAFT_1658</name>
</gene>
<dbReference type="EMBL" id="MU394280">
    <property type="protein sequence ID" value="KAI6093543.1"/>
    <property type="molecule type" value="Genomic_DNA"/>
</dbReference>
<comment type="caution">
    <text evidence="1">The sequence shown here is derived from an EMBL/GenBank/DDBJ whole genome shotgun (WGS) entry which is preliminary data.</text>
</comment>
<name>A0ACC0DLR6_9PEZI</name>
<dbReference type="Proteomes" id="UP001497680">
    <property type="component" value="Unassembled WGS sequence"/>
</dbReference>
<keyword evidence="2" id="KW-1185">Reference proteome</keyword>
<reference evidence="1 2" key="1">
    <citation type="journal article" date="2022" name="New Phytol.">
        <title>Ecological generalism drives hyperdiversity of secondary metabolite gene clusters in xylarialean endophytes.</title>
        <authorList>
            <person name="Franco M.E.E."/>
            <person name="Wisecaver J.H."/>
            <person name="Arnold A.E."/>
            <person name="Ju Y.M."/>
            <person name="Slot J.C."/>
            <person name="Ahrendt S."/>
            <person name="Moore L.P."/>
            <person name="Eastman K.E."/>
            <person name="Scott K."/>
            <person name="Konkel Z."/>
            <person name="Mondo S.J."/>
            <person name="Kuo A."/>
            <person name="Hayes R.D."/>
            <person name="Haridas S."/>
            <person name="Andreopoulos B."/>
            <person name="Riley R."/>
            <person name="LaButti K."/>
            <person name="Pangilinan J."/>
            <person name="Lipzen A."/>
            <person name="Amirebrahimi M."/>
            <person name="Yan J."/>
            <person name="Adam C."/>
            <person name="Keymanesh K."/>
            <person name="Ng V."/>
            <person name="Louie K."/>
            <person name="Northen T."/>
            <person name="Drula E."/>
            <person name="Henrissat B."/>
            <person name="Hsieh H.M."/>
            <person name="Youens-Clark K."/>
            <person name="Lutzoni F."/>
            <person name="Miadlikowska J."/>
            <person name="Eastwood D.C."/>
            <person name="Hamelin R.C."/>
            <person name="Grigoriev I.V."/>
            <person name="U'Ren J.M."/>
        </authorList>
    </citation>
    <scope>NUCLEOTIDE SEQUENCE [LARGE SCALE GENOMIC DNA]</scope>
    <source>
        <strain evidence="1 2">ER1909</strain>
    </source>
</reference>